<reference evidence="1 2" key="1">
    <citation type="submission" date="2023-11" db="EMBL/GenBank/DDBJ databases">
        <title>Halocaridina rubra genome assembly.</title>
        <authorList>
            <person name="Smith C."/>
        </authorList>
    </citation>
    <scope>NUCLEOTIDE SEQUENCE [LARGE SCALE GENOMIC DNA]</scope>
    <source>
        <strain evidence="1">EP-1</strain>
        <tissue evidence="1">Whole</tissue>
    </source>
</reference>
<dbReference type="AlphaFoldDB" id="A0AAN8XA57"/>
<organism evidence="1 2">
    <name type="scientific">Halocaridina rubra</name>
    <name type="common">Hawaiian red shrimp</name>
    <dbReference type="NCBI Taxonomy" id="373956"/>
    <lineage>
        <taxon>Eukaryota</taxon>
        <taxon>Metazoa</taxon>
        <taxon>Ecdysozoa</taxon>
        <taxon>Arthropoda</taxon>
        <taxon>Crustacea</taxon>
        <taxon>Multicrustacea</taxon>
        <taxon>Malacostraca</taxon>
        <taxon>Eumalacostraca</taxon>
        <taxon>Eucarida</taxon>
        <taxon>Decapoda</taxon>
        <taxon>Pleocyemata</taxon>
        <taxon>Caridea</taxon>
        <taxon>Atyoidea</taxon>
        <taxon>Atyidae</taxon>
        <taxon>Halocaridina</taxon>
    </lineage>
</organism>
<proteinExistence type="predicted"/>
<gene>
    <name evidence="1" type="ORF">SK128_012944</name>
</gene>
<keyword evidence="2" id="KW-1185">Reference proteome</keyword>
<name>A0AAN8XA57_HALRR</name>
<feature type="non-terminal residue" evidence="1">
    <location>
        <position position="1"/>
    </location>
</feature>
<protein>
    <submittedName>
        <fullName evidence="1">Uncharacterized protein</fullName>
    </submittedName>
</protein>
<dbReference type="EMBL" id="JAXCGZ010009069">
    <property type="protein sequence ID" value="KAK7077373.1"/>
    <property type="molecule type" value="Genomic_DNA"/>
</dbReference>
<comment type="caution">
    <text evidence="1">The sequence shown here is derived from an EMBL/GenBank/DDBJ whole genome shotgun (WGS) entry which is preliminary data.</text>
</comment>
<evidence type="ECO:0000313" key="2">
    <source>
        <dbReference type="Proteomes" id="UP001381693"/>
    </source>
</evidence>
<sequence length="124" mass="14264">IVIENEPKAVVNSEAKFNRHAYHCLGESVYADVFSSMNFLDTSFRIPKSTFRASKGDTLEIEILNSHQNDRERTIRHFPAPERNLNATPFVIQNAQVEDSGLYFIKIKGVDRKETYFDVIIRGE</sequence>
<accession>A0AAN8XA57</accession>
<dbReference type="Proteomes" id="UP001381693">
    <property type="component" value="Unassembled WGS sequence"/>
</dbReference>
<feature type="non-terminal residue" evidence="1">
    <location>
        <position position="124"/>
    </location>
</feature>
<evidence type="ECO:0000313" key="1">
    <source>
        <dbReference type="EMBL" id="KAK7077373.1"/>
    </source>
</evidence>